<dbReference type="RefSeq" id="WP_086041846.1">
    <property type="nucleotide sequence ID" value="NZ_CBCRZA010000013.1"/>
</dbReference>
<dbReference type="EMBL" id="CP021059">
    <property type="protein sequence ID" value="ARQ06160.1"/>
    <property type="molecule type" value="Genomic_DNA"/>
</dbReference>
<accession>A0A1W7AAN8</accession>
<keyword evidence="2" id="KW-1185">Reference proteome</keyword>
<name>A0A1W7AAN8_9STAP</name>
<dbReference type="AlphaFoldDB" id="A0A1W7AAN8"/>
<reference evidence="1 2" key="1">
    <citation type="journal article" date="2017" name="Int. J. Syst. Evol. Microbiol.">
        <title>Macrococcus canis sp. nov., a skin bacterium associated with infections in dogs.</title>
        <authorList>
            <person name="Gobeli Brawand S."/>
            <person name="Cotting K."/>
            <person name="Gomez-Sanz E."/>
            <person name="Collaud A."/>
            <person name="Thomann A."/>
            <person name="Brodard I."/>
            <person name="Rodriguez-Campos S."/>
            <person name="Strauss C."/>
            <person name="Perreten V."/>
        </authorList>
    </citation>
    <scope>NUCLEOTIDE SEQUENCE [LARGE SCALE GENOMIC DNA]</scope>
    <source>
        <strain evidence="1 2">KM45013</strain>
    </source>
</reference>
<evidence type="ECO:0000313" key="1">
    <source>
        <dbReference type="EMBL" id="ARQ06160.1"/>
    </source>
</evidence>
<dbReference type="KEGG" id="mcak:MCCS_05090"/>
<protein>
    <submittedName>
        <fullName evidence="1">Uncharacterized protein</fullName>
    </submittedName>
</protein>
<dbReference type="OrthoDB" id="9934730at2"/>
<sequence length="250" mass="29649">MNTIDMYLIVDDINKKHPELKHNEESQLILRTLIFTNFALDSVEYITGLSKPQILSVYQKIKSSNFVQLDNDTTVQTLTKPRSFKRIEMVEFIKARLREDNPDIEFINLKYNVLTCKLDEQYFTVYISTSRDYEFLKDEDLVNTKRVTAWHKGAETIFKDYDYYALLVKIDERSTYETDNDKDIEYIFLSKQEMSDWIDRKSRNQSGMVNCYVQYLQDKNSGSLLKVIDSREHPMISLKDFYRRALTVGE</sequence>
<evidence type="ECO:0000313" key="2">
    <source>
        <dbReference type="Proteomes" id="UP000194154"/>
    </source>
</evidence>
<gene>
    <name evidence="1" type="ORF">MCCS_05090</name>
</gene>
<dbReference type="GeneID" id="35294651"/>
<proteinExistence type="predicted"/>
<dbReference type="Proteomes" id="UP000194154">
    <property type="component" value="Chromosome"/>
</dbReference>
<dbReference type="STRING" id="1855823.MCCS_05090"/>
<organism evidence="1 2">
    <name type="scientific">Macrococcoides canis</name>
    <dbReference type="NCBI Taxonomy" id="1855823"/>
    <lineage>
        <taxon>Bacteria</taxon>
        <taxon>Bacillati</taxon>
        <taxon>Bacillota</taxon>
        <taxon>Bacilli</taxon>
        <taxon>Bacillales</taxon>
        <taxon>Staphylococcaceae</taxon>
        <taxon>Macrococcoides</taxon>
    </lineage>
</organism>